<evidence type="ECO:0000256" key="4">
    <source>
        <dbReference type="ARBA" id="ARBA00022490"/>
    </source>
</evidence>
<protein>
    <recommendedName>
        <fullName evidence="3 11">Tyrosine recombinase XerD</fullName>
    </recommendedName>
</protein>
<dbReference type="NCBIfam" id="TIGR02225">
    <property type="entry name" value="recomb_XerD"/>
    <property type="match status" value="1"/>
</dbReference>
<dbReference type="InterPro" id="IPR011932">
    <property type="entry name" value="Recomb_XerD"/>
</dbReference>
<evidence type="ECO:0000256" key="10">
    <source>
        <dbReference type="ARBA" id="ARBA00023306"/>
    </source>
</evidence>
<dbReference type="InterPro" id="IPR050090">
    <property type="entry name" value="Tyrosine_recombinase_XerCD"/>
</dbReference>
<feature type="active site" description="O-(3'-phospho-DNA)-tyrosine intermediate" evidence="11">
    <location>
        <position position="280"/>
    </location>
</feature>
<keyword evidence="5 11" id="KW-0132">Cell division</keyword>
<comment type="subcellular location">
    <subcellularLocation>
        <location evidence="1 11">Cytoplasm</location>
    </subcellularLocation>
</comment>
<dbReference type="HAMAP" id="MF_01807">
    <property type="entry name" value="Recomb_XerD"/>
    <property type="match status" value="1"/>
</dbReference>
<proteinExistence type="inferred from homology"/>
<evidence type="ECO:0000256" key="3">
    <source>
        <dbReference type="ARBA" id="ARBA00015810"/>
    </source>
</evidence>
<dbReference type="PANTHER" id="PTHR30349:SF81">
    <property type="entry name" value="TYROSINE RECOMBINASE XERC"/>
    <property type="match status" value="1"/>
</dbReference>
<comment type="function">
    <text evidence="11">Site-specific tyrosine recombinase, which acts by catalyzing the cutting and rejoining of the recombining DNA molecules. The XerC-XerD complex is essential to convert dimers of the bacterial chromosome into monomers to permit their segregation at cell division. It also contributes to the segregational stability of plasmids.</text>
</comment>
<feature type="active site" evidence="11">
    <location>
        <position position="174"/>
    </location>
</feature>
<evidence type="ECO:0000256" key="11">
    <source>
        <dbReference type="HAMAP-Rule" id="MF_01807"/>
    </source>
</evidence>
<dbReference type="NCBIfam" id="NF001399">
    <property type="entry name" value="PRK00283.1"/>
    <property type="match status" value="1"/>
</dbReference>
<keyword evidence="15" id="KW-1185">Reference proteome</keyword>
<dbReference type="InterPro" id="IPR002104">
    <property type="entry name" value="Integrase_catalytic"/>
</dbReference>
<dbReference type="InterPro" id="IPR010998">
    <property type="entry name" value="Integrase_recombinase_N"/>
</dbReference>
<evidence type="ECO:0000256" key="9">
    <source>
        <dbReference type="ARBA" id="ARBA00023172"/>
    </source>
</evidence>
<dbReference type="GO" id="GO:0051301">
    <property type="term" value="P:cell division"/>
    <property type="evidence" value="ECO:0007669"/>
    <property type="project" value="UniProtKB-KW"/>
</dbReference>
<feature type="active site" evidence="11">
    <location>
        <position position="150"/>
    </location>
</feature>
<dbReference type="InterPro" id="IPR013762">
    <property type="entry name" value="Integrase-like_cat_sf"/>
</dbReference>
<evidence type="ECO:0000256" key="5">
    <source>
        <dbReference type="ARBA" id="ARBA00022618"/>
    </source>
</evidence>
<keyword evidence="6 11" id="KW-0159">Chromosome partition</keyword>
<dbReference type="EMBL" id="CP063849">
    <property type="protein sequence ID" value="QOY92026.1"/>
    <property type="molecule type" value="Genomic_DNA"/>
</dbReference>
<comment type="subunit">
    <text evidence="11">Forms a cyclic heterotetrameric complex composed of two molecules of XerC and two molecules of XerD.</text>
</comment>
<dbReference type="GO" id="GO:0007059">
    <property type="term" value="P:chromosome segregation"/>
    <property type="evidence" value="ECO:0007669"/>
    <property type="project" value="UniProtKB-UniRule"/>
</dbReference>
<feature type="active site" evidence="11">
    <location>
        <position position="271"/>
    </location>
</feature>
<dbReference type="Gene3D" id="1.10.150.130">
    <property type="match status" value="1"/>
</dbReference>
<dbReference type="GO" id="GO:0006313">
    <property type="term" value="P:DNA transposition"/>
    <property type="evidence" value="ECO:0007669"/>
    <property type="project" value="UniProtKB-UniRule"/>
</dbReference>
<name>A0A7S7NYB2_PALFE</name>
<evidence type="ECO:0000313" key="14">
    <source>
        <dbReference type="EMBL" id="QOY92026.1"/>
    </source>
</evidence>
<feature type="domain" description="Tyr recombinase" evidence="12">
    <location>
        <begin position="110"/>
        <end position="293"/>
    </location>
</feature>
<evidence type="ECO:0000313" key="15">
    <source>
        <dbReference type="Proteomes" id="UP000593892"/>
    </source>
</evidence>
<evidence type="ECO:0000259" key="12">
    <source>
        <dbReference type="PROSITE" id="PS51898"/>
    </source>
</evidence>
<dbReference type="HAMAP" id="MF_01808">
    <property type="entry name" value="Recomb_XerC_XerD"/>
    <property type="match status" value="1"/>
</dbReference>
<feature type="active site" evidence="11">
    <location>
        <position position="248"/>
    </location>
</feature>
<reference evidence="14 15" key="1">
    <citation type="submission" date="2020-10" db="EMBL/GenBank/DDBJ databases">
        <title>Complete genome sequence of Paludibaculum fermentans P105T, a facultatively anaerobic acidobacterium capable of dissimilatory Fe(III) reduction.</title>
        <authorList>
            <person name="Dedysh S.N."/>
            <person name="Beletsky A.V."/>
            <person name="Kulichevskaya I.S."/>
            <person name="Mardanov A.V."/>
            <person name="Ravin N.V."/>
        </authorList>
    </citation>
    <scope>NUCLEOTIDE SEQUENCE [LARGE SCALE GENOMIC DNA]</scope>
    <source>
        <strain evidence="14 15">P105</strain>
    </source>
</reference>
<evidence type="ECO:0000259" key="13">
    <source>
        <dbReference type="PROSITE" id="PS51900"/>
    </source>
</evidence>
<dbReference type="AlphaFoldDB" id="A0A7S7NYB2"/>
<feature type="domain" description="Core-binding (CB)" evidence="13">
    <location>
        <begin position="5"/>
        <end position="89"/>
    </location>
</feature>
<accession>A0A7S7NYB2</accession>
<keyword evidence="8 11" id="KW-0238">DNA-binding</keyword>
<dbReference type="CDD" id="cd00798">
    <property type="entry name" value="INT_XerDC_C"/>
    <property type="match status" value="1"/>
</dbReference>
<dbReference type="Gene3D" id="1.10.443.10">
    <property type="entry name" value="Intergrase catalytic core"/>
    <property type="match status" value="1"/>
</dbReference>
<dbReference type="InterPro" id="IPR004107">
    <property type="entry name" value="Integrase_SAM-like_N"/>
</dbReference>
<dbReference type="Pfam" id="PF02899">
    <property type="entry name" value="Phage_int_SAM_1"/>
    <property type="match status" value="1"/>
</dbReference>
<dbReference type="InterPro" id="IPR044068">
    <property type="entry name" value="CB"/>
</dbReference>
<dbReference type="InterPro" id="IPR011010">
    <property type="entry name" value="DNA_brk_join_enz"/>
</dbReference>
<evidence type="ECO:0000256" key="7">
    <source>
        <dbReference type="ARBA" id="ARBA00022908"/>
    </source>
</evidence>
<dbReference type="KEGG" id="pfer:IRI77_16520"/>
<feature type="active site" evidence="11">
    <location>
        <position position="245"/>
    </location>
</feature>
<evidence type="ECO:0000256" key="2">
    <source>
        <dbReference type="ARBA" id="ARBA00010450"/>
    </source>
</evidence>
<evidence type="ECO:0000256" key="1">
    <source>
        <dbReference type="ARBA" id="ARBA00004496"/>
    </source>
</evidence>
<dbReference type="GO" id="GO:0009037">
    <property type="term" value="F:tyrosine-based site-specific recombinase activity"/>
    <property type="evidence" value="ECO:0007669"/>
    <property type="project" value="UniProtKB-UniRule"/>
</dbReference>
<dbReference type="SUPFAM" id="SSF47823">
    <property type="entry name" value="lambda integrase-like, N-terminal domain"/>
    <property type="match status" value="1"/>
</dbReference>
<dbReference type="Proteomes" id="UP000593892">
    <property type="component" value="Chromosome"/>
</dbReference>
<keyword evidence="4 11" id="KW-0963">Cytoplasm</keyword>
<organism evidence="14 15">
    <name type="scientific">Paludibaculum fermentans</name>
    <dbReference type="NCBI Taxonomy" id="1473598"/>
    <lineage>
        <taxon>Bacteria</taxon>
        <taxon>Pseudomonadati</taxon>
        <taxon>Acidobacteriota</taxon>
        <taxon>Terriglobia</taxon>
        <taxon>Bryobacterales</taxon>
        <taxon>Bryobacteraceae</taxon>
        <taxon>Paludibaculum</taxon>
    </lineage>
</organism>
<dbReference type="PROSITE" id="PS51900">
    <property type="entry name" value="CB"/>
    <property type="match status" value="1"/>
</dbReference>
<evidence type="ECO:0000256" key="6">
    <source>
        <dbReference type="ARBA" id="ARBA00022829"/>
    </source>
</evidence>
<keyword evidence="7 11" id="KW-0229">DNA integration</keyword>
<dbReference type="PROSITE" id="PS51898">
    <property type="entry name" value="TYR_RECOMBINASE"/>
    <property type="match status" value="1"/>
</dbReference>
<dbReference type="Pfam" id="PF00589">
    <property type="entry name" value="Phage_integrase"/>
    <property type="match status" value="1"/>
</dbReference>
<dbReference type="GO" id="GO:0005737">
    <property type="term" value="C:cytoplasm"/>
    <property type="evidence" value="ECO:0007669"/>
    <property type="project" value="UniProtKB-SubCell"/>
</dbReference>
<dbReference type="PANTHER" id="PTHR30349">
    <property type="entry name" value="PHAGE INTEGRASE-RELATED"/>
    <property type="match status" value="1"/>
</dbReference>
<keyword evidence="9 11" id="KW-0233">DNA recombination</keyword>
<comment type="similarity">
    <text evidence="2 11">Belongs to the 'phage' integrase family. XerD subfamily.</text>
</comment>
<gene>
    <name evidence="11 14" type="primary">xerD</name>
    <name evidence="14" type="ORF">IRI77_16520</name>
</gene>
<dbReference type="GO" id="GO:0003677">
    <property type="term" value="F:DNA binding"/>
    <property type="evidence" value="ECO:0007669"/>
    <property type="project" value="UniProtKB-UniRule"/>
</dbReference>
<evidence type="ECO:0000256" key="8">
    <source>
        <dbReference type="ARBA" id="ARBA00023125"/>
    </source>
</evidence>
<keyword evidence="10 11" id="KW-0131">Cell cycle</keyword>
<dbReference type="SUPFAM" id="SSF56349">
    <property type="entry name" value="DNA breaking-rejoining enzymes"/>
    <property type="match status" value="1"/>
</dbReference>
<sequence>MTTEGALSPAAEAFLTYARVEKGLAALSLSAYSLDLKDFHRFCEARKETGVPGEETVRQYLDSLPARGLSSRSIARRLSTLRSFYRFLLSENRIGEDPTALLQSPRQWQNLPKFLNLQQVEDLLAAPDTSTPTGCRDRAMLEVLYACGLRVSELCTLKVTDLNLQLGFLRVTGKRNKQRLVPLGSKARECVEAYQTSARSAILKSKSSAYLFVTQRGGAMTRQGFWKLLGGHGRNAGIFHRLTPHVVRHSFATHLLDRGADLRSVQSMLGHADIATTQIYTHVLRSRLRTVVDKHHPRS</sequence>
<dbReference type="InterPro" id="IPR023009">
    <property type="entry name" value="Tyrosine_recombinase_XerC/XerD"/>
</dbReference>